<organism evidence="3 4">
    <name type="scientific">Prymnesium parvum</name>
    <name type="common">Toxic golden alga</name>
    <dbReference type="NCBI Taxonomy" id="97485"/>
    <lineage>
        <taxon>Eukaryota</taxon>
        <taxon>Haptista</taxon>
        <taxon>Haptophyta</taxon>
        <taxon>Prymnesiophyceae</taxon>
        <taxon>Prymnesiales</taxon>
        <taxon>Prymnesiaceae</taxon>
        <taxon>Prymnesium</taxon>
    </lineage>
</organism>
<dbReference type="InterPro" id="IPR011993">
    <property type="entry name" value="PH-like_dom_sf"/>
</dbReference>
<evidence type="ECO:0000313" key="3">
    <source>
        <dbReference type="EMBL" id="KAL1510196.1"/>
    </source>
</evidence>
<feature type="compositionally biased region" description="Pro residues" evidence="1">
    <location>
        <begin position="136"/>
        <end position="189"/>
    </location>
</feature>
<evidence type="ECO:0000313" key="4">
    <source>
        <dbReference type="Proteomes" id="UP001515480"/>
    </source>
</evidence>
<reference evidence="3 4" key="1">
    <citation type="journal article" date="2024" name="Science">
        <title>Giant polyketide synthase enzymes in the biosynthesis of giant marine polyether toxins.</title>
        <authorList>
            <person name="Fallon T.R."/>
            <person name="Shende V.V."/>
            <person name="Wierzbicki I.H."/>
            <person name="Pendleton A.L."/>
            <person name="Watervoot N.F."/>
            <person name="Auber R.P."/>
            <person name="Gonzalez D.J."/>
            <person name="Wisecaver J.H."/>
            <person name="Moore B.S."/>
        </authorList>
    </citation>
    <scope>NUCLEOTIDE SEQUENCE [LARGE SCALE GENOMIC DNA]</scope>
    <source>
        <strain evidence="3 4">12B1</strain>
    </source>
</reference>
<dbReference type="AlphaFoldDB" id="A0AB34IZ28"/>
<comment type="caution">
    <text evidence="3">The sequence shown here is derived from an EMBL/GenBank/DDBJ whole genome shotgun (WGS) entry which is preliminary data.</text>
</comment>
<dbReference type="EMBL" id="JBGBPQ010000015">
    <property type="protein sequence ID" value="KAL1510196.1"/>
    <property type="molecule type" value="Genomic_DNA"/>
</dbReference>
<dbReference type="InterPro" id="IPR001849">
    <property type="entry name" value="PH_domain"/>
</dbReference>
<protein>
    <recommendedName>
        <fullName evidence="2">PH domain-containing protein</fullName>
    </recommendedName>
</protein>
<dbReference type="SMART" id="SM00233">
    <property type="entry name" value="PH"/>
    <property type="match status" value="1"/>
</dbReference>
<feature type="region of interest" description="Disordered" evidence="1">
    <location>
        <begin position="119"/>
        <end position="202"/>
    </location>
</feature>
<evidence type="ECO:0000259" key="2">
    <source>
        <dbReference type="PROSITE" id="PS50003"/>
    </source>
</evidence>
<keyword evidence="4" id="KW-1185">Reference proteome</keyword>
<dbReference type="SUPFAM" id="SSF50729">
    <property type="entry name" value="PH domain-like"/>
    <property type="match status" value="1"/>
</dbReference>
<dbReference type="PROSITE" id="PS50003">
    <property type="entry name" value="PH_DOMAIN"/>
    <property type="match status" value="1"/>
</dbReference>
<dbReference type="Gene3D" id="2.30.29.30">
    <property type="entry name" value="Pleckstrin-homology domain (PH domain)/Phosphotyrosine-binding domain (PTB)"/>
    <property type="match status" value="1"/>
</dbReference>
<accession>A0AB34IZ28</accession>
<dbReference type="Pfam" id="PF00169">
    <property type="entry name" value="PH"/>
    <property type="match status" value="1"/>
</dbReference>
<proteinExistence type="predicted"/>
<feature type="domain" description="PH" evidence="2">
    <location>
        <begin position="29"/>
        <end position="120"/>
    </location>
</feature>
<gene>
    <name evidence="3" type="ORF">AB1Y20_006526</name>
</gene>
<dbReference type="CDD" id="cd00821">
    <property type="entry name" value="PH"/>
    <property type="match status" value="1"/>
</dbReference>
<evidence type="ECO:0000256" key="1">
    <source>
        <dbReference type="SAM" id="MobiDB-lite"/>
    </source>
</evidence>
<sequence>MPSLLDRIAQFTHLSRPAANSQEAVATGKELRSGWVLKIAALNTEHKRWCVVSADPALCFYLDDSKASLKGSVSLTGCTISSADCIFQLLPAGKTAAVKFKAASPAEARLWVEALHEACGTTPPPAPTTASSTPSKPTPTPTPTPTPATAPAPASTPAPTPAPAPAPAAPAPAPTPAPAPAPTPAPTPTPAAAAATPSDGRASLWSERLAGPAARLQALAANHAPPPPPGRDLAQLEALVAYLEGCTAAYMLLRLERCTARLERHAGLLPPAPAPLSLSSASELPPSSVGQLEKLVALVEAH</sequence>
<name>A0AB34IZ28_PRYPA</name>
<dbReference type="Proteomes" id="UP001515480">
    <property type="component" value="Unassembled WGS sequence"/>
</dbReference>